<protein>
    <recommendedName>
        <fullName evidence="2">Phosphoesterase</fullName>
        <ecNumber evidence="2">3.1.4.-</ecNumber>
    </recommendedName>
</protein>
<evidence type="ECO:0000313" key="5">
    <source>
        <dbReference type="Proteomes" id="UP000009315"/>
    </source>
</evidence>
<evidence type="ECO:0000259" key="3">
    <source>
        <dbReference type="Pfam" id="PF12850"/>
    </source>
</evidence>
<dbReference type="InterPro" id="IPR029052">
    <property type="entry name" value="Metallo-depent_PP-like"/>
</dbReference>
<dbReference type="InterPro" id="IPR000979">
    <property type="entry name" value="Phosphodiesterase_MJ0936/Vps29"/>
</dbReference>
<dbReference type="PANTHER" id="PTHR42850">
    <property type="entry name" value="METALLOPHOSPHOESTERASE"/>
    <property type="match status" value="1"/>
</dbReference>
<comment type="similarity">
    <text evidence="1 2">Belongs to the metallophosphoesterase superfamily. YfcE family.</text>
</comment>
<keyword evidence="2" id="KW-0479">Metal-binding</keyword>
<comment type="cofactor">
    <cofactor evidence="2">
        <name>a divalent metal cation</name>
        <dbReference type="ChEBI" id="CHEBI:60240"/>
    </cofactor>
</comment>
<comment type="caution">
    <text evidence="4">The sequence shown here is derived from an EMBL/GenBank/DDBJ whole genome shotgun (WGS) entry which is preliminary data.</text>
</comment>
<dbReference type="PIRSF" id="PIRSF000883">
    <property type="entry name" value="Pesterase_MJ0912"/>
    <property type="match status" value="1"/>
</dbReference>
<dbReference type="EC" id="3.1.4.-" evidence="2"/>
<evidence type="ECO:0000313" key="4">
    <source>
        <dbReference type="EMBL" id="CCO07079.1"/>
    </source>
</evidence>
<evidence type="ECO:0000256" key="1">
    <source>
        <dbReference type="ARBA" id="ARBA00008950"/>
    </source>
</evidence>
<dbReference type="Pfam" id="PF12850">
    <property type="entry name" value="Metallophos_2"/>
    <property type="match status" value="1"/>
</dbReference>
<dbReference type="InterPro" id="IPR050126">
    <property type="entry name" value="Ap4A_hydrolase"/>
</dbReference>
<reference evidence="4 5" key="1">
    <citation type="journal article" date="2013" name="Genome Announc.">
        <title>Genome Sequence of the Sulfate-Reducing Bacterium Desulfotomaculum hydrothermale Lam5(T).</title>
        <authorList>
            <person name="Amin O."/>
            <person name="Fardeau M.L."/>
            <person name="Valette O."/>
            <person name="Hirschler-Rea A."/>
            <person name="Barbe V."/>
            <person name="Medigue C."/>
            <person name="Vacherie B."/>
            <person name="Ollivier B."/>
            <person name="Bertin P.N."/>
            <person name="Dolla A."/>
        </authorList>
    </citation>
    <scope>NUCLEOTIDE SEQUENCE [LARGE SCALE GENOMIC DNA]</scope>
    <source>
        <strain evidence="5">Lam5 / DSM 18033</strain>
    </source>
</reference>
<proteinExistence type="inferred from homology"/>
<accession>K8DX48</accession>
<dbReference type="PANTHER" id="PTHR42850:SF2">
    <property type="entry name" value="BLL5683 PROTEIN"/>
    <property type="match status" value="1"/>
</dbReference>
<dbReference type="GO" id="GO:0046872">
    <property type="term" value="F:metal ion binding"/>
    <property type="evidence" value="ECO:0007669"/>
    <property type="project" value="UniProtKB-KW"/>
</dbReference>
<keyword evidence="5" id="KW-1185">Reference proteome</keyword>
<dbReference type="NCBIfam" id="TIGR00040">
    <property type="entry name" value="yfcE"/>
    <property type="match status" value="1"/>
</dbReference>
<dbReference type="GO" id="GO:0016791">
    <property type="term" value="F:phosphatase activity"/>
    <property type="evidence" value="ECO:0007669"/>
    <property type="project" value="TreeGrafter"/>
</dbReference>
<dbReference type="AlphaFoldDB" id="K8DX48"/>
<dbReference type="STRING" id="1121428.DESHY_110023"/>
<dbReference type="InterPro" id="IPR011152">
    <property type="entry name" value="Pesterase_MJ0912"/>
</dbReference>
<dbReference type="eggNOG" id="COG0639">
    <property type="taxonomic scope" value="Bacteria"/>
</dbReference>
<organism evidence="4 5">
    <name type="scientific">Desulforamulus hydrothermalis Lam5 = DSM 18033</name>
    <dbReference type="NCBI Taxonomy" id="1121428"/>
    <lineage>
        <taxon>Bacteria</taxon>
        <taxon>Bacillati</taxon>
        <taxon>Bacillota</taxon>
        <taxon>Clostridia</taxon>
        <taxon>Eubacteriales</taxon>
        <taxon>Peptococcaceae</taxon>
        <taxon>Desulforamulus</taxon>
    </lineage>
</organism>
<gene>
    <name evidence="4" type="ORF">DESHY_110023</name>
</gene>
<evidence type="ECO:0000256" key="2">
    <source>
        <dbReference type="RuleBase" id="RU362039"/>
    </source>
</evidence>
<dbReference type="InterPro" id="IPR024654">
    <property type="entry name" value="Calcineurin-like_PHP_lpxH"/>
</dbReference>
<dbReference type="SUPFAM" id="SSF56300">
    <property type="entry name" value="Metallo-dependent phosphatases"/>
    <property type="match status" value="1"/>
</dbReference>
<name>K8DX48_9FIRM</name>
<dbReference type="EMBL" id="CAOS01000003">
    <property type="protein sequence ID" value="CCO07079.1"/>
    <property type="molecule type" value="Genomic_DNA"/>
</dbReference>
<dbReference type="GO" id="GO:0005737">
    <property type="term" value="C:cytoplasm"/>
    <property type="evidence" value="ECO:0007669"/>
    <property type="project" value="TreeGrafter"/>
</dbReference>
<feature type="domain" description="Calcineurin-like phosphoesterase" evidence="3">
    <location>
        <begin position="1"/>
        <end position="200"/>
    </location>
</feature>
<dbReference type="RefSeq" id="WP_008409797.1">
    <property type="nucleotide sequence ID" value="NZ_CAOS01000003.1"/>
</dbReference>
<dbReference type="OrthoDB" id="9800565at2"/>
<sequence length="240" mass="26846">MKIAVLSDIHSNLTGLQAVLRDIEARGINRVYCAGDLVGYGSRPNEVIALLRDRQIPTVMGNYDDAVGFMRFICGCDYKDEAAMKLAEKSMLWTKEHTSEENKAWLRELPQQLSFTEEGLRFLIVHGSPRQLNEYLFENTPDDYLNQLLAENTCDVLICGHTHLPYYKELSNGHVINVGSAGKPKHGNPNLTYGILDIQEGGRLQVEFVQVAYDFARAARDIEEAGLPAEFARAIRTGTA</sequence>
<dbReference type="Gene3D" id="3.60.21.10">
    <property type="match status" value="1"/>
</dbReference>
<dbReference type="Proteomes" id="UP000009315">
    <property type="component" value="Unassembled WGS sequence"/>
</dbReference>